<gene>
    <name evidence="3" type="ORF">SO694_00088111</name>
</gene>
<keyword evidence="3" id="KW-0132">Cell division</keyword>
<name>A0ABR1G3N6_AURAN</name>
<evidence type="ECO:0000256" key="2">
    <source>
        <dbReference type="SAM" id="MobiDB-lite"/>
    </source>
</evidence>
<dbReference type="PANTHER" id="PTHR15323:SF6">
    <property type="entry name" value="CELL DIVISION CYCLE PROTEIN 123 HOMOLOG"/>
    <property type="match status" value="1"/>
</dbReference>
<feature type="compositionally biased region" description="Acidic residues" evidence="2">
    <location>
        <begin position="21"/>
        <end position="31"/>
    </location>
</feature>
<keyword evidence="3" id="KW-0131">Cell cycle</keyword>
<evidence type="ECO:0000313" key="3">
    <source>
        <dbReference type="EMBL" id="KAK7247735.1"/>
    </source>
</evidence>
<evidence type="ECO:0000313" key="4">
    <source>
        <dbReference type="Proteomes" id="UP001363151"/>
    </source>
</evidence>
<proteinExistence type="inferred from homology"/>
<keyword evidence="4" id="KW-1185">Reference proteome</keyword>
<dbReference type="PANTHER" id="PTHR15323">
    <property type="entry name" value="D123 PROTEIN"/>
    <property type="match status" value="1"/>
</dbReference>
<feature type="region of interest" description="Disordered" evidence="2">
    <location>
        <begin position="1"/>
        <end position="37"/>
    </location>
</feature>
<comment type="caution">
    <text evidence="3">The sequence shown here is derived from an EMBL/GenBank/DDBJ whole genome shotgun (WGS) entry which is preliminary data.</text>
</comment>
<organism evidence="3 4">
    <name type="scientific">Aureococcus anophagefferens</name>
    <name type="common">Harmful bloom alga</name>
    <dbReference type="NCBI Taxonomy" id="44056"/>
    <lineage>
        <taxon>Eukaryota</taxon>
        <taxon>Sar</taxon>
        <taxon>Stramenopiles</taxon>
        <taxon>Ochrophyta</taxon>
        <taxon>Pelagophyceae</taxon>
        <taxon>Pelagomonadales</taxon>
        <taxon>Pelagomonadaceae</taxon>
        <taxon>Aureococcus</taxon>
    </lineage>
</organism>
<dbReference type="InterPro" id="IPR009772">
    <property type="entry name" value="CDC123"/>
</dbReference>
<dbReference type="EMBL" id="JBBJCI010000128">
    <property type="protein sequence ID" value="KAK7247735.1"/>
    <property type="molecule type" value="Genomic_DNA"/>
</dbReference>
<reference evidence="3 4" key="1">
    <citation type="submission" date="2024-03" db="EMBL/GenBank/DDBJ databases">
        <title>Aureococcus anophagefferens CCMP1851 and Kratosvirus quantuckense: Draft genome of a second virus-susceptible host strain in the model system.</title>
        <authorList>
            <person name="Chase E."/>
            <person name="Truchon A.R."/>
            <person name="Schepens W."/>
            <person name="Wilhelm S.W."/>
        </authorList>
    </citation>
    <scope>NUCLEOTIDE SEQUENCE [LARGE SCALE GENOMIC DNA]</scope>
    <source>
        <strain evidence="3 4">CCMP1851</strain>
    </source>
</reference>
<accession>A0ABR1G3N6</accession>
<dbReference type="Proteomes" id="UP001363151">
    <property type="component" value="Unassembled WGS sequence"/>
</dbReference>
<dbReference type="GO" id="GO:0051301">
    <property type="term" value="P:cell division"/>
    <property type="evidence" value="ECO:0007669"/>
    <property type="project" value="UniProtKB-KW"/>
</dbReference>
<protein>
    <submittedName>
        <fullName evidence="3">Eukaryotic cell division cycle protein</fullName>
    </submittedName>
</protein>
<evidence type="ECO:0000256" key="1">
    <source>
        <dbReference type="ARBA" id="ARBA00011047"/>
    </source>
</evidence>
<sequence>MVIPETAKGARVASRGRTAVDDDCELSDDESAPAPRFPDDEAAVDAAIAELGGVAFCKLNWSAPRDAAWLTGGRLQCECAGDVFALLAASEFARHDVGRAYDGCGDGGDADAIKCDAVVALRAWRDLEPSREFRCFLLDGVLVAACQRRVDEVFEEFDDDDGSALRGVKAGIAKLVDAGVDVPRDCVLDVALDGRRAYLVDVGPPVATDPLLFAWPELLALRPAASARPRGPSTDFELRVVDADSPPVMPSELSSFRAPLDVAEIARAGGLDELLASMRTQRADDSSSSDDD</sequence>
<comment type="similarity">
    <text evidence="1">Belongs to the CDC123 family.</text>
</comment>
<dbReference type="Pfam" id="PF07065">
    <property type="entry name" value="D123"/>
    <property type="match status" value="1"/>
</dbReference>